<keyword evidence="9 10" id="KW-0472">Membrane</keyword>
<dbReference type="RefSeq" id="XP_007510917.1">
    <property type="nucleotide sequence ID" value="XM_007510855.1"/>
</dbReference>
<evidence type="ECO:0000256" key="1">
    <source>
        <dbReference type="ARBA" id="ARBA00004448"/>
    </source>
</evidence>
<feature type="region of interest" description="Disordered" evidence="12">
    <location>
        <begin position="1"/>
        <end position="50"/>
    </location>
</feature>
<evidence type="ECO:0000313" key="13">
    <source>
        <dbReference type="EMBL" id="CCO66477.1"/>
    </source>
</evidence>
<dbReference type="SUPFAM" id="SSF103506">
    <property type="entry name" value="Mitochondrial carrier"/>
    <property type="match status" value="1"/>
</dbReference>
<evidence type="ECO:0000256" key="7">
    <source>
        <dbReference type="ARBA" id="ARBA00022989"/>
    </source>
</evidence>
<dbReference type="InterPro" id="IPR018108">
    <property type="entry name" value="MCP_transmembrane"/>
</dbReference>
<dbReference type="STRING" id="41875.K8F353"/>
<keyword evidence="14" id="KW-1185">Reference proteome</keyword>
<name>K8F353_9CHLO</name>
<gene>
    <name evidence="13" type="ORF">Bathy09g00220</name>
</gene>
<feature type="repeat" description="Solcar" evidence="10">
    <location>
        <begin position="55"/>
        <end position="193"/>
    </location>
</feature>
<dbReference type="GO" id="GO:0005743">
    <property type="term" value="C:mitochondrial inner membrane"/>
    <property type="evidence" value="ECO:0007669"/>
    <property type="project" value="UniProtKB-SubCell"/>
</dbReference>
<dbReference type="eggNOG" id="KOG0761">
    <property type="taxonomic scope" value="Eukaryota"/>
</dbReference>
<feature type="compositionally biased region" description="Low complexity" evidence="12">
    <location>
        <begin position="21"/>
        <end position="44"/>
    </location>
</feature>
<evidence type="ECO:0000256" key="11">
    <source>
        <dbReference type="RuleBase" id="RU000488"/>
    </source>
</evidence>
<protein>
    <recommendedName>
        <fullName evidence="15">Mitochondrial carrier protein</fullName>
    </recommendedName>
</protein>
<reference evidence="13 14" key="1">
    <citation type="submission" date="2011-10" db="EMBL/GenBank/DDBJ databases">
        <authorList>
            <person name="Genoscope - CEA"/>
        </authorList>
    </citation>
    <scope>NUCLEOTIDE SEQUENCE [LARGE SCALE GENOMIC DNA]</scope>
    <source>
        <strain evidence="13 14">RCC 1105</strain>
    </source>
</reference>
<comment type="subcellular location">
    <subcellularLocation>
        <location evidence="1">Mitochondrion inner membrane</location>
        <topology evidence="1">Multi-pass membrane protein</topology>
    </subcellularLocation>
</comment>
<keyword evidence="5" id="KW-0677">Repeat</keyword>
<keyword evidence="3 11" id="KW-0813">Transport</keyword>
<comment type="similarity">
    <text evidence="2 11">Belongs to the mitochondrial carrier (TC 2.A.29) family.</text>
</comment>
<dbReference type="PROSITE" id="PS50920">
    <property type="entry name" value="SOLCAR"/>
    <property type="match status" value="3"/>
</dbReference>
<evidence type="ECO:0008006" key="15">
    <source>
        <dbReference type="Google" id="ProtNLM"/>
    </source>
</evidence>
<evidence type="ECO:0000256" key="8">
    <source>
        <dbReference type="ARBA" id="ARBA00023128"/>
    </source>
</evidence>
<evidence type="ECO:0000313" key="14">
    <source>
        <dbReference type="Proteomes" id="UP000198341"/>
    </source>
</evidence>
<accession>K8F353</accession>
<sequence length="395" mass="41780">MKNEAEEEEDSLDARRRRRQSSSSYSTSSSSSSSSSSSHQQQRQHLQGGGVEAVPSLPQRCVAAGIAACVSVLVTNPLDVIKTRMQTTTTTTTTTYSANGMSNSSVGGIGKEGVRKPLTVQSCPPKCPTNANGVTNCVSTQCTTYDGNAWTVMRKVVRREGVSALWRGTKTALVMAGPAVGVYLPCYDFIRDYCVTHASVQNEDMAPLVAGAGARTIAVFAVAPLELMRTRQLAAQESGGSFMNTVSNSSGIQRRSLLFTGVSSTLIRDVPFSMMYWYSVEKLRSALAGQFSNENPKMDSLAAAFVSGNIAGAAISAVTTPVDVLKTRIQVDVAHSNKTGAGTGGRGGLLRELTSLVKHEGASSLFKGVVPRALRGGPTCGIVLVAYELVKSLDY</sequence>
<evidence type="ECO:0000256" key="9">
    <source>
        <dbReference type="ARBA" id="ARBA00023136"/>
    </source>
</evidence>
<evidence type="ECO:0000256" key="6">
    <source>
        <dbReference type="ARBA" id="ARBA00022792"/>
    </source>
</evidence>
<evidence type="ECO:0000256" key="10">
    <source>
        <dbReference type="PROSITE-ProRule" id="PRU00282"/>
    </source>
</evidence>
<feature type="repeat" description="Solcar" evidence="10">
    <location>
        <begin position="202"/>
        <end position="286"/>
    </location>
</feature>
<proteinExistence type="inferred from homology"/>
<dbReference type="PANTHER" id="PTHR45760:SF2">
    <property type="entry name" value="FI19922P1-RELATED"/>
    <property type="match status" value="1"/>
</dbReference>
<keyword evidence="8" id="KW-0496">Mitochondrion</keyword>
<dbReference type="GeneID" id="19013529"/>
<evidence type="ECO:0000256" key="5">
    <source>
        <dbReference type="ARBA" id="ARBA00022737"/>
    </source>
</evidence>
<dbReference type="AlphaFoldDB" id="K8F353"/>
<dbReference type="Proteomes" id="UP000198341">
    <property type="component" value="Chromosome 9"/>
</dbReference>
<keyword evidence="4 10" id="KW-0812">Transmembrane</keyword>
<keyword evidence="6" id="KW-0999">Mitochondrion inner membrane</keyword>
<evidence type="ECO:0000256" key="4">
    <source>
        <dbReference type="ARBA" id="ARBA00022692"/>
    </source>
</evidence>
<feature type="repeat" description="Solcar" evidence="10">
    <location>
        <begin position="299"/>
        <end position="393"/>
    </location>
</feature>
<dbReference type="KEGG" id="bpg:Bathy09g00220"/>
<dbReference type="EMBL" id="FO082270">
    <property type="protein sequence ID" value="CCO66477.1"/>
    <property type="molecule type" value="Genomic_DNA"/>
</dbReference>
<keyword evidence="7" id="KW-1133">Transmembrane helix</keyword>
<dbReference type="InterPro" id="IPR023395">
    <property type="entry name" value="MCP_dom_sf"/>
</dbReference>
<dbReference type="OrthoDB" id="498385at2759"/>
<organism evidence="13 14">
    <name type="scientific">Bathycoccus prasinos</name>
    <dbReference type="NCBI Taxonomy" id="41875"/>
    <lineage>
        <taxon>Eukaryota</taxon>
        <taxon>Viridiplantae</taxon>
        <taxon>Chlorophyta</taxon>
        <taxon>Mamiellophyceae</taxon>
        <taxon>Mamiellales</taxon>
        <taxon>Bathycoccaceae</taxon>
        <taxon>Bathycoccus</taxon>
    </lineage>
</organism>
<dbReference type="Pfam" id="PF00153">
    <property type="entry name" value="Mito_carr"/>
    <property type="match status" value="4"/>
</dbReference>
<dbReference type="GO" id="GO:1990542">
    <property type="term" value="P:mitochondrial transmembrane transport"/>
    <property type="evidence" value="ECO:0007669"/>
    <property type="project" value="InterPro"/>
</dbReference>
<dbReference type="PANTHER" id="PTHR45760">
    <property type="entry name" value="FI19922P1-RELATED"/>
    <property type="match status" value="1"/>
</dbReference>
<evidence type="ECO:0000256" key="3">
    <source>
        <dbReference type="ARBA" id="ARBA00022448"/>
    </source>
</evidence>
<dbReference type="Gene3D" id="1.50.40.10">
    <property type="entry name" value="Mitochondrial carrier domain"/>
    <property type="match status" value="2"/>
</dbReference>
<feature type="compositionally biased region" description="Acidic residues" evidence="12">
    <location>
        <begin position="1"/>
        <end position="11"/>
    </location>
</feature>
<dbReference type="InterPro" id="IPR045315">
    <property type="entry name" value="Mtm1-like"/>
</dbReference>
<evidence type="ECO:0000256" key="12">
    <source>
        <dbReference type="SAM" id="MobiDB-lite"/>
    </source>
</evidence>
<evidence type="ECO:0000256" key="2">
    <source>
        <dbReference type="ARBA" id="ARBA00006375"/>
    </source>
</evidence>